<dbReference type="GO" id="GO:0005737">
    <property type="term" value="C:cytoplasm"/>
    <property type="evidence" value="ECO:0007669"/>
    <property type="project" value="TreeGrafter"/>
</dbReference>
<sequence length="797" mass="87205">MDAEDWLNSTLNLCELMVVSETSTANSKMPMEVVFDVQSCPPPTYNEASILWSLGLYTHTLDGILKRAISADNQGSIDFLQGKSSSVTAAVHNFAQALASDIIHSATHHKVGNMESEEIMSPTCYTERGLSSSSQCFFDPHANVLWRDGQECKTSNYTDEEKLAEYLASMIIKMALKEVTKHGGLRPSVLSSTQDTSGERSTEQFMHHTMHDSRHPCDERKLSECGPTEETSDEDMDTYWDESTFETASSGTRGSGTSRTIGSLFSQTSLASNQSLDYPDAPPSTPLFPGVTQSRASFCRKLKGGLAKEFLPSPPPPTPNKNPNPSFHLQTGYKERAENTSEFVERLMRSLSLECSEDADGADVSGGFPSKRPWTDWSALFDYADQLSADIIKYVTTSDDGDDFVDRLMWSLSPEYSECIEDTLVEIKENNGGPLNKTHNVSPLNDFADQLANDIIRRATTSYLSLTAPNQQGKALEQSLLPVAEHWVEEILEASYREVSHQQRTKVNTLAGPNPQSAKSEKVFTSSDVGVEASPPGHADRPTSAVHSLHRTGSQDDPHAGQLRELAEALLATSFIQAFTELQSTVLHPGTSPVDLGPPDCTSGSHRSSLQPSKRMQTFLSSGNLGQATGARQADDVADCAVERYAERFALEVIDGSLKLASKYLLGDGKTCRLWGDENGSWHSEDETTQRHHSPVVRALLGSEMFRTTNELRGTLLWAAASQLRTPTLTLVVPDLQLQTQFSSVAHNSRLLGWTVGDLMTLLLQHCTHLSQATSRGSPLSDASPLAYLQELIGGSN</sequence>
<reference evidence="3" key="1">
    <citation type="submission" date="2025-08" db="UniProtKB">
        <authorList>
            <consortium name="RefSeq"/>
        </authorList>
    </citation>
    <scope>IDENTIFICATION</scope>
</reference>
<accession>A0A8M1KM63</accession>
<feature type="region of interest" description="Disordered" evidence="1">
    <location>
        <begin position="528"/>
        <end position="557"/>
    </location>
</feature>
<dbReference type="AlphaFoldDB" id="A0A8M1KM63"/>
<keyword evidence="2" id="KW-1185">Reference proteome</keyword>
<evidence type="ECO:0000313" key="2">
    <source>
        <dbReference type="Proteomes" id="UP000515152"/>
    </source>
</evidence>
<protein>
    <submittedName>
        <fullName evidence="3">Uncharacterized protein si:dkey-171c9.3</fullName>
    </submittedName>
</protein>
<feature type="compositionally biased region" description="Acidic residues" evidence="1">
    <location>
        <begin position="230"/>
        <end position="239"/>
    </location>
</feature>
<gene>
    <name evidence="3" type="primary">si:dkey-171c9.3</name>
</gene>
<dbReference type="OrthoDB" id="9938511at2759"/>
<dbReference type="PANTHER" id="PTHR10226">
    <property type="entry name" value="A KINASE ANCHOR PROTEIN"/>
    <property type="match status" value="1"/>
</dbReference>
<dbReference type="PANTHER" id="PTHR10226:SF3">
    <property type="entry name" value="A-KINASE ANCHOR PROTEIN 11"/>
    <property type="match status" value="1"/>
</dbReference>
<proteinExistence type="predicted"/>
<dbReference type="RefSeq" id="XP_042562839.1">
    <property type="nucleotide sequence ID" value="XM_042706905.1"/>
</dbReference>
<dbReference type="Proteomes" id="UP000515152">
    <property type="component" value="Unplaced"/>
</dbReference>
<organism evidence="2 3">
    <name type="scientific">Clupea harengus</name>
    <name type="common">Atlantic herring</name>
    <dbReference type="NCBI Taxonomy" id="7950"/>
    <lineage>
        <taxon>Eukaryota</taxon>
        <taxon>Metazoa</taxon>
        <taxon>Chordata</taxon>
        <taxon>Craniata</taxon>
        <taxon>Vertebrata</taxon>
        <taxon>Euteleostomi</taxon>
        <taxon>Actinopterygii</taxon>
        <taxon>Neopterygii</taxon>
        <taxon>Teleostei</taxon>
        <taxon>Clupei</taxon>
        <taxon>Clupeiformes</taxon>
        <taxon>Clupeoidei</taxon>
        <taxon>Clupeidae</taxon>
        <taxon>Clupea</taxon>
    </lineage>
</organism>
<dbReference type="GeneID" id="122132118"/>
<feature type="region of interest" description="Disordered" evidence="1">
    <location>
        <begin position="185"/>
        <end position="239"/>
    </location>
</feature>
<dbReference type="KEGG" id="char:122132118"/>
<dbReference type="GO" id="GO:0051018">
    <property type="term" value="F:protein kinase A binding"/>
    <property type="evidence" value="ECO:0007669"/>
    <property type="project" value="TreeGrafter"/>
</dbReference>
<evidence type="ECO:0000313" key="3">
    <source>
        <dbReference type="RefSeq" id="XP_042562839.1"/>
    </source>
</evidence>
<evidence type="ECO:0000256" key="1">
    <source>
        <dbReference type="SAM" id="MobiDB-lite"/>
    </source>
</evidence>
<name>A0A8M1KM63_CLUHA</name>
<dbReference type="InterPro" id="IPR008382">
    <property type="entry name" value="SPHK1-interactor_AKAP_110"/>
</dbReference>
<dbReference type="GO" id="GO:0008104">
    <property type="term" value="P:intracellular protein localization"/>
    <property type="evidence" value="ECO:0007669"/>
    <property type="project" value="TreeGrafter"/>
</dbReference>
<feature type="compositionally biased region" description="Basic and acidic residues" evidence="1">
    <location>
        <begin position="197"/>
        <end position="223"/>
    </location>
</feature>